<dbReference type="AlphaFoldDB" id="M1VPA2"/>
<evidence type="ECO:0000313" key="2">
    <source>
        <dbReference type="EMBL" id="AGS58391.1"/>
    </source>
</evidence>
<evidence type="ECO:0000259" key="1">
    <source>
        <dbReference type="Pfam" id="PF00534"/>
    </source>
</evidence>
<organism evidence="3">
    <name type="scientific">Streptococcus suis</name>
    <dbReference type="NCBI Taxonomy" id="1307"/>
    <lineage>
        <taxon>Bacteria</taxon>
        <taxon>Bacillati</taxon>
        <taxon>Bacillota</taxon>
        <taxon>Bacilli</taxon>
        <taxon>Lactobacillales</taxon>
        <taxon>Streptococcaceae</taxon>
        <taxon>Streptococcus</taxon>
    </lineage>
</organism>
<keyword evidence="3" id="KW-0808">Transferase</keyword>
<dbReference type="InterPro" id="IPR001296">
    <property type="entry name" value="Glyco_trans_1"/>
</dbReference>
<gene>
    <name evidence="3" type="primary">cps29K</name>
</gene>
<evidence type="ECO:0000313" key="3">
    <source>
        <dbReference type="EMBL" id="BAM95022.1"/>
    </source>
</evidence>
<reference evidence="2" key="2">
    <citation type="journal article" date="2013" name="PLoS ONE">
        <title>Development of Multiplex PCR Assays for the Identification of the 33 Serotypes of Streptococcus suis.</title>
        <authorList>
            <person name="Liu Z."/>
            <person name="Zheng H."/>
            <person name="Gottschalk M."/>
            <person name="Bai X."/>
            <person name="Lan R."/>
            <person name="Ji S."/>
            <person name="Liu H."/>
            <person name="Xu J."/>
        </authorList>
    </citation>
    <scope>NUCLEOTIDE SEQUENCE</scope>
    <source>
        <strain evidence="2">92-1191</strain>
    </source>
</reference>
<dbReference type="SUPFAM" id="SSF53756">
    <property type="entry name" value="UDP-Glycosyltransferase/glycogen phosphorylase"/>
    <property type="match status" value="1"/>
</dbReference>
<feature type="domain" description="Glycosyl transferase family 1" evidence="1">
    <location>
        <begin position="189"/>
        <end position="341"/>
    </location>
</feature>
<dbReference type="Pfam" id="PF00534">
    <property type="entry name" value="Glycos_transf_1"/>
    <property type="match status" value="1"/>
</dbReference>
<reference evidence="3" key="1">
    <citation type="journal article" date="2013" name="Appl. Environ. Microbiol.">
        <title>Genetic analysis of capsular polysaccharide synthesis gene clusters from all serotypes of Streptococcus suis: potential mechanisms for generation of capsular variation.</title>
        <authorList>
            <person name="Okura M."/>
            <person name="Takamatsu D."/>
            <person name="Maruyama F."/>
            <person name="Nozawa T."/>
            <person name="Nakagawa I."/>
            <person name="Osaki M."/>
            <person name="Sekizaki T."/>
            <person name="Gottschalk M."/>
            <person name="Kumagai Y."/>
            <person name="Hamada S."/>
        </authorList>
    </citation>
    <scope>NUCLEOTIDE SEQUENCE</scope>
    <source>
        <strain evidence="3">92-1191</strain>
    </source>
</reference>
<dbReference type="GO" id="GO:0016757">
    <property type="term" value="F:glycosyltransferase activity"/>
    <property type="evidence" value="ECO:0007669"/>
    <property type="project" value="InterPro"/>
</dbReference>
<sequence>MEKKIGNVLFLTNVPSPYRVRFFDELGKHCNLTVLYQKKASSERNEKWVEKEEGHYRSVFLTGISTGVDNAFCPSVVRYLNKTFDHIIICGISSPTEIFAILWCQFRGIPYYIEGDGAFVNDGNTIKGKLLSIFKKALIKPSIINFSTCIEHDKYYLCYGSHKSRIARYRFSSISSNEILKNPIDLTSKQNLRNKLGVTEKKTVLYVGQFIPRKGLDILLHAATHFKNQSVGFYLIGSDVPREYLLLKAELGLDNIYFESFKTKDELKEYYLMSDVFVLPTREDIWGLVVNEAMANGLPVVTTDRCNAGLELIKDGKNGYIVSVENSTSLANAIKHILASEGTGFAALEVIRDYTIETMVEDHIRILKKHEEKINGDECI</sequence>
<dbReference type="Gene3D" id="3.40.50.2000">
    <property type="entry name" value="Glycogen Phosphorylase B"/>
    <property type="match status" value="2"/>
</dbReference>
<protein>
    <submittedName>
        <fullName evidence="2">Cps29K</fullName>
    </submittedName>
    <submittedName>
        <fullName evidence="3">Glycosyltransferase</fullName>
    </submittedName>
</protein>
<dbReference type="CDD" id="cd03801">
    <property type="entry name" value="GT4_PimA-like"/>
    <property type="match status" value="1"/>
</dbReference>
<dbReference type="EMBL" id="AB737833">
    <property type="protein sequence ID" value="BAM95022.1"/>
    <property type="molecule type" value="Genomic_DNA"/>
</dbReference>
<proteinExistence type="predicted"/>
<dbReference type="EMBL" id="KC537386">
    <property type="protein sequence ID" value="AGS58391.1"/>
    <property type="molecule type" value="Genomic_DNA"/>
</dbReference>
<dbReference type="PANTHER" id="PTHR12526">
    <property type="entry name" value="GLYCOSYLTRANSFERASE"/>
    <property type="match status" value="1"/>
</dbReference>
<name>M1VPA2_STRSU</name>
<accession>M1VPA2</accession>